<evidence type="ECO:0000259" key="4">
    <source>
        <dbReference type="Pfam" id="PF00291"/>
    </source>
</evidence>
<protein>
    <recommendedName>
        <fullName evidence="4">Tryptophan synthase beta chain-like PALP domain-containing protein</fullName>
    </recommendedName>
</protein>
<dbReference type="InterPro" id="IPR036052">
    <property type="entry name" value="TrpB-like_PALP_sf"/>
</dbReference>
<evidence type="ECO:0000256" key="2">
    <source>
        <dbReference type="ARBA" id="ARBA00007103"/>
    </source>
</evidence>
<evidence type="ECO:0000313" key="5">
    <source>
        <dbReference type="EMBL" id="SVC73887.1"/>
    </source>
</evidence>
<evidence type="ECO:0000256" key="1">
    <source>
        <dbReference type="ARBA" id="ARBA00001933"/>
    </source>
</evidence>
<dbReference type="CDD" id="cd01561">
    <property type="entry name" value="CBS_like"/>
    <property type="match status" value="1"/>
</dbReference>
<keyword evidence="3" id="KW-0663">Pyridoxal phosphate</keyword>
<dbReference type="Gene3D" id="3.40.50.1100">
    <property type="match status" value="2"/>
</dbReference>
<dbReference type="AlphaFoldDB" id="A0A382PM16"/>
<dbReference type="PANTHER" id="PTHR10314">
    <property type="entry name" value="CYSTATHIONINE BETA-SYNTHASE"/>
    <property type="match status" value="1"/>
</dbReference>
<dbReference type="GO" id="GO:0009069">
    <property type="term" value="P:serine family amino acid metabolic process"/>
    <property type="evidence" value="ECO:0007669"/>
    <property type="project" value="UniProtKB-ARBA"/>
</dbReference>
<dbReference type="InterPro" id="IPR050214">
    <property type="entry name" value="Cys_Synth/Cystath_Beta-Synth"/>
</dbReference>
<comment type="cofactor">
    <cofactor evidence="1">
        <name>pyridoxal 5'-phosphate</name>
        <dbReference type="ChEBI" id="CHEBI:597326"/>
    </cofactor>
</comment>
<dbReference type="Pfam" id="PF00291">
    <property type="entry name" value="PALP"/>
    <property type="match status" value="1"/>
</dbReference>
<dbReference type="InterPro" id="IPR001926">
    <property type="entry name" value="TrpB-like_PALP"/>
</dbReference>
<dbReference type="GO" id="GO:0044272">
    <property type="term" value="P:sulfur compound biosynthetic process"/>
    <property type="evidence" value="ECO:0007669"/>
    <property type="project" value="UniProtKB-ARBA"/>
</dbReference>
<reference evidence="5" key="1">
    <citation type="submission" date="2018-05" db="EMBL/GenBank/DDBJ databases">
        <authorList>
            <person name="Lanie J.A."/>
            <person name="Ng W.-L."/>
            <person name="Kazmierczak K.M."/>
            <person name="Andrzejewski T.M."/>
            <person name="Davidsen T.M."/>
            <person name="Wayne K.J."/>
            <person name="Tettelin H."/>
            <person name="Glass J.I."/>
            <person name="Rusch D."/>
            <person name="Podicherti R."/>
            <person name="Tsui H.-C.T."/>
            <person name="Winkler M.E."/>
        </authorList>
    </citation>
    <scope>NUCLEOTIDE SEQUENCE</scope>
</reference>
<dbReference type="FunFam" id="3.40.50.1100:FF:000003">
    <property type="entry name" value="Cystathionine beta-synthase"/>
    <property type="match status" value="1"/>
</dbReference>
<feature type="domain" description="Tryptophan synthase beta chain-like PALP" evidence="4">
    <location>
        <begin position="1"/>
        <end position="259"/>
    </location>
</feature>
<evidence type="ECO:0000256" key="3">
    <source>
        <dbReference type="ARBA" id="ARBA00022898"/>
    </source>
</evidence>
<dbReference type="FunFam" id="3.40.50.1100:FF:000118">
    <property type="entry name" value="Related to CYS4-cystathionine beta-synthase"/>
    <property type="match status" value="1"/>
</dbReference>
<accession>A0A382PM16</accession>
<feature type="non-terminal residue" evidence="5">
    <location>
        <position position="1"/>
    </location>
</feature>
<gene>
    <name evidence="5" type="ORF">METZ01_LOCUS326741</name>
</gene>
<organism evidence="5">
    <name type="scientific">marine metagenome</name>
    <dbReference type="NCBI Taxonomy" id="408172"/>
    <lineage>
        <taxon>unclassified sequences</taxon>
        <taxon>metagenomes</taxon>
        <taxon>ecological metagenomes</taxon>
    </lineage>
</organism>
<comment type="similarity">
    <text evidence="2">Belongs to the cysteine synthase/cystathionine beta-synthase family.</text>
</comment>
<name>A0A382PM16_9ZZZZ</name>
<proteinExistence type="inferred from homology"/>
<dbReference type="GO" id="GO:0006534">
    <property type="term" value="P:cysteine metabolic process"/>
    <property type="evidence" value="ECO:0007669"/>
    <property type="project" value="UniProtKB-ARBA"/>
</dbReference>
<sequence length="283" mass="30788">NAGGSVKDRIGFNMIEKAEAEGRIKPGDTLIEPTSGNTGIGMALVAAVKGYRMIITMPEKMSQEKEVVLKALGAEIIRTPTEAAWNSPESHIGVAKKMQSEIPNSYILDQYANPANPDAHYEGTAQEILDDFDDSLKMVVAGVGTGGTITGMAKRLKEERPEITIIGVDPFGSILGGGDEVFPYHVEGIGYDFFPDVLDNDLIDEYIKLPDAESFQMARRIIKEEGLLIGGSSGGAVWAAIQKAERLSKGDKCMVILPDSVRNYLTKFVDDEWMEKQGFLEIA</sequence>
<dbReference type="EMBL" id="UINC01108058">
    <property type="protein sequence ID" value="SVC73887.1"/>
    <property type="molecule type" value="Genomic_DNA"/>
</dbReference>
<dbReference type="SUPFAM" id="SSF53686">
    <property type="entry name" value="Tryptophan synthase beta subunit-like PLP-dependent enzymes"/>
    <property type="match status" value="1"/>
</dbReference>